<dbReference type="EMBL" id="CAJDKC010000003">
    <property type="protein sequence ID" value="CAD0327845.1"/>
    <property type="molecule type" value="Genomic_DNA"/>
</dbReference>
<comment type="subcellular location">
    <subcellularLocation>
        <location evidence="1">Cell inner membrane</location>
        <topology evidence="1">Single-pass membrane protein</topology>
    </subcellularLocation>
</comment>
<evidence type="ECO:0000256" key="8">
    <source>
        <dbReference type="ARBA" id="ARBA00023136"/>
    </source>
</evidence>
<evidence type="ECO:0000256" key="5">
    <source>
        <dbReference type="ARBA" id="ARBA00022519"/>
    </source>
</evidence>
<dbReference type="Pfam" id="PF07963">
    <property type="entry name" value="N_methyl"/>
    <property type="match status" value="1"/>
</dbReference>
<evidence type="ECO:0000256" key="2">
    <source>
        <dbReference type="ARBA" id="ARBA00021549"/>
    </source>
</evidence>
<evidence type="ECO:0000256" key="1">
    <source>
        <dbReference type="ARBA" id="ARBA00004377"/>
    </source>
</evidence>
<evidence type="ECO:0000256" key="6">
    <source>
        <dbReference type="ARBA" id="ARBA00022692"/>
    </source>
</evidence>
<dbReference type="InterPro" id="IPR045584">
    <property type="entry name" value="Pilin-like"/>
</dbReference>
<reference evidence="13 14" key="1">
    <citation type="submission" date="2020-07" db="EMBL/GenBank/DDBJ databases">
        <authorList>
            <person name="Pothier F. J."/>
        </authorList>
    </citation>
    <scope>NUCLEOTIDE SEQUENCE [LARGE SCALE GENOMIC DNA]</scope>
    <source>
        <strain evidence="13 14">CFBP 7900</strain>
    </source>
</reference>
<feature type="domain" description="General secretion pathway GspH" evidence="12">
    <location>
        <begin position="112"/>
        <end position="230"/>
    </location>
</feature>
<keyword evidence="6 11" id="KW-0812">Transmembrane</keyword>
<dbReference type="SUPFAM" id="SSF54523">
    <property type="entry name" value="Pili subunits"/>
    <property type="match status" value="1"/>
</dbReference>
<evidence type="ECO:0000313" key="14">
    <source>
        <dbReference type="Proteomes" id="UP000587508"/>
    </source>
</evidence>
<dbReference type="InterPro" id="IPR022346">
    <property type="entry name" value="T2SS_GspH"/>
</dbReference>
<keyword evidence="7 11" id="KW-1133">Transmembrane helix</keyword>
<comment type="caution">
    <text evidence="13">The sequence shown here is derived from an EMBL/GenBank/DDBJ whole genome shotgun (WGS) entry which is preliminary data.</text>
</comment>
<dbReference type="GO" id="GO:0015627">
    <property type="term" value="C:type II protein secretion system complex"/>
    <property type="evidence" value="ECO:0007669"/>
    <property type="project" value="InterPro"/>
</dbReference>
<evidence type="ECO:0000256" key="4">
    <source>
        <dbReference type="ARBA" id="ARBA00022481"/>
    </source>
</evidence>
<gene>
    <name evidence="13" type="ORF">CFBP7900_17480</name>
</gene>
<dbReference type="Proteomes" id="UP000587508">
    <property type="component" value="Unassembled WGS sequence"/>
</dbReference>
<dbReference type="Pfam" id="PF12019">
    <property type="entry name" value="GspH"/>
    <property type="match status" value="1"/>
</dbReference>
<dbReference type="NCBIfam" id="TIGR02532">
    <property type="entry name" value="IV_pilin_GFxxxE"/>
    <property type="match status" value="1"/>
</dbReference>
<evidence type="ECO:0000256" key="10">
    <source>
        <dbReference type="ARBA" id="ARBA00030775"/>
    </source>
</evidence>
<keyword evidence="5" id="KW-0997">Cell inner membrane</keyword>
<keyword evidence="3" id="KW-1003">Cell membrane</keyword>
<keyword evidence="8 11" id="KW-0472">Membrane</keyword>
<keyword evidence="4" id="KW-0488">Methylation</keyword>
<feature type="transmembrane region" description="Helical" evidence="11">
    <location>
        <begin position="79"/>
        <end position="100"/>
    </location>
</feature>
<evidence type="ECO:0000256" key="11">
    <source>
        <dbReference type="SAM" id="Phobius"/>
    </source>
</evidence>
<dbReference type="GO" id="GO:0015628">
    <property type="term" value="P:protein secretion by the type II secretion system"/>
    <property type="evidence" value="ECO:0007669"/>
    <property type="project" value="InterPro"/>
</dbReference>
<organism evidence="13 14">
    <name type="scientific">Xanthomonas hortorum pv. carotae</name>
    <dbReference type="NCBI Taxonomy" id="487904"/>
    <lineage>
        <taxon>Bacteria</taxon>
        <taxon>Pseudomonadati</taxon>
        <taxon>Pseudomonadota</taxon>
        <taxon>Gammaproteobacteria</taxon>
        <taxon>Lysobacterales</taxon>
        <taxon>Lysobacteraceae</taxon>
        <taxon>Xanthomonas</taxon>
    </lineage>
</organism>
<dbReference type="GO" id="GO:0005886">
    <property type="term" value="C:plasma membrane"/>
    <property type="evidence" value="ECO:0007669"/>
    <property type="project" value="UniProtKB-SubCell"/>
</dbReference>
<proteinExistence type="inferred from homology"/>
<dbReference type="Gene3D" id="3.55.40.10">
    <property type="entry name" value="minor pseudopilin epsh domain"/>
    <property type="match status" value="1"/>
</dbReference>
<name>A0A6V7D4P5_9XANT</name>
<dbReference type="InterPro" id="IPR012902">
    <property type="entry name" value="N_methyl_site"/>
</dbReference>
<dbReference type="AlphaFoldDB" id="A0A6V7D4P5"/>
<protein>
    <recommendedName>
        <fullName evidence="2">Type II secretion system protein H</fullName>
    </recommendedName>
    <alternativeName>
        <fullName evidence="10">General secretion pathway protein H</fullName>
    </alternativeName>
</protein>
<comment type="similarity">
    <text evidence="9">Belongs to the GSP H family.</text>
</comment>
<evidence type="ECO:0000259" key="12">
    <source>
        <dbReference type="Pfam" id="PF12019"/>
    </source>
</evidence>
<evidence type="ECO:0000256" key="9">
    <source>
        <dbReference type="ARBA" id="ARBA00025772"/>
    </source>
</evidence>
<dbReference type="PROSITE" id="PS00409">
    <property type="entry name" value="PROKAR_NTER_METHYL"/>
    <property type="match status" value="1"/>
</dbReference>
<dbReference type="EMBL" id="CAJDKC010000003">
    <property type="protein sequence ID" value="CAD0327836.1"/>
    <property type="molecule type" value="Genomic_DNA"/>
</dbReference>
<evidence type="ECO:0000313" key="13">
    <source>
        <dbReference type="EMBL" id="CAD0327836.1"/>
    </source>
</evidence>
<evidence type="ECO:0000256" key="3">
    <source>
        <dbReference type="ARBA" id="ARBA00022475"/>
    </source>
</evidence>
<accession>A0A6V7D4P5</accession>
<sequence length="240" mass="25296">MWGSGAGRFTKRILGPRHAGGRTVVCLKVRASASAMTFVGRFLPFVSERLRPYRTSSTLHPSTLGSVWMNDSRARGFTLVELLVTISVVAVLAVIALPSFQGVIRSNQAATTANELVASLALARSEAIRSTRGGGICPSSDGLTCSGQWSNGWISWADANANGAYDSGETVLRYAKVNPNMTVSAPGVTAVAFDSRARRVAGADQVISLRPTKCPAGQPVVRTLTVTSTGNVRVTKSNCP</sequence>
<evidence type="ECO:0000256" key="7">
    <source>
        <dbReference type="ARBA" id="ARBA00022989"/>
    </source>
</evidence>